<proteinExistence type="predicted"/>
<evidence type="ECO:0008006" key="6">
    <source>
        <dbReference type="Google" id="ProtNLM"/>
    </source>
</evidence>
<evidence type="ECO:0000259" key="2">
    <source>
        <dbReference type="Pfam" id="PF01609"/>
    </source>
</evidence>
<dbReference type="PANTHER" id="PTHR30007:SF1">
    <property type="entry name" value="BLR1914 PROTEIN"/>
    <property type="match status" value="1"/>
</dbReference>
<accession>A0A4S8QL28</accession>
<dbReference type="InterPro" id="IPR032806">
    <property type="entry name" value="YbfD_N"/>
</dbReference>
<dbReference type="Proteomes" id="UP000308760">
    <property type="component" value="Unassembled WGS sequence"/>
</dbReference>
<comment type="caution">
    <text evidence="4">The sequence shown here is derived from an EMBL/GenBank/DDBJ whole genome shotgun (WGS) entry which is preliminary data.</text>
</comment>
<evidence type="ECO:0000313" key="5">
    <source>
        <dbReference type="Proteomes" id="UP000308760"/>
    </source>
</evidence>
<evidence type="ECO:0000313" key="4">
    <source>
        <dbReference type="EMBL" id="THV42129.1"/>
    </source>
</evidence>
<evidence type="ECO:0000256" key="1">
    <source>
        <dbReference type="SAM" id="MobiDB-lite"/>
    </source>
</evidence>
<reference evidence="5" key="1">
    <citation type="submission" date="2019-04" db="EMBL/GenBank/DDBJ databases">
        <title>Nocardioides xinjiangensis sp. nov.</title>
        <authorList>
            <person name="Liu S."/>
        </authorList>
    </citation>
    <scope>NUCLEOTIDE SEQUENCE [LARGE SCALE GENOMIC DNA]</scope>
    <source>
        <strain evidence="5">18</strain>
    </source>
</reference>
<feature type="region of interest" description="Disordered" evidence="1">
    <location>
        <begin position="293"/>
        <end position="312"/>
    </location>
</feature>
<reference evidence="4 5" key="2">
    <citation type="submission" date="2019-05" db="EMBL/GenBank/DDBJ databases">
        <title>Glycomyces buryatensis sp. nov.</title>
        <authorList>
            <person name="Nikitina E."/>
        </authorList>
    </citation>
    <scope>NUCLEOTIDE SEQUENCE [LARGE SCALE GENOMIC DNA]</scope>
    <source>
        <strain evidence="4 5">18</strain>
    </source>
</reference>
<dbReference type="EMBL" id="STGY01000029">
    <property type="protein sequence ID" value="THV42129.1"/>
    <property type="molecule type" value="Genomic_DNA"/>
</dbReference>
<feature type="domain" description="H repeat-associated protein N-terminal" evidence="3">
    <location>
        <begin position="100"/>
        <end position="166"/>
    </location>
</feature>
<dbReference type="OrthoDB" id="3867913at2"/>
<dbReference type="GO" id="GO:0003677">
    <property type="term" value="F:DNA binding"/>
    <property type="evidence" value="ECO:0007669"/>
    <property type="project" value="InterPro"/>
</dbReference>
<dbReference type="Pfam" id="PF13808">
    <property type="entry name" value="DDE_Tnp_1_assoc"/>
    <property type="match status" value="1"/>
</dbReference>
<evidence type="ECO:0000259" key="3">
    <source>
        <dbReference type="Pfam" id="PF13808"/>
    </source>
</evidence>
<feature type="domain" description="Transposase IS4-like" evidence="2">
    <location>
        <begin position="266"/>
        <end position="388"/>
    </location>
</feature>
<dbReference type="AlphaFoldDB" id="A0A4S8QL28"/>
<dbReference type="Pfam" id="PF01609">
    <property type="entry name" value="DDE_Tnp_1"/>
    <property type="match status" value="1"/>
</dbReference>
<dbReference type="GO" id="GO:0004803">
    <property type="term" value="F:transposase activity"/>
    <property type="evidence" value="ECO:0007669"/>
    <property type="project" value="InterPro"/>
</dbReference>
<protein>
    <recommendedName>
        <fullName evidence="6">IS5 family transposase</fullName>
    </recommendedName>
</protein>
<feature type="compositionally biased region" description="Basic residues" evidence="1">
    <location>
        <begin position="297"/>
        <end position="310"/>
    </location>
</feature>
<dbReference type="PANTHER" id="PTHR30007">
    <property type="entry name" value="PHP DOMAIN PROTEIN"/>
    <property type="match status" value="1"/>
</dbReference>
<organism evidence="4 5">
    <name type="scientific">Glycomyces buryatensis</name>
    <dbReference type="NCBI Taxonomy" id="2570927"/>
    <lineage>
        <taxon>Bacteria</taxon>
        <taxon>Bacillati</taxon>
        <taxon>Actinomycetota</taxon>
        <taxon>Actinomycetes</taxon>
        <taxon>Glycomycetales</taxon>
        <taxon>Glycomycetaceae</taxon>
        <taxon>Glycomyces</taxon>
    </lineage>
</organism>
<dbReference type="InterPro" id="IPR002559">
    <property type="entry name" value="Transposase_11"/>
</dbReference>
<gene>
    <name evidence="4" type="ORF">FAB82_07775</name>
</gene>
<keyword evidence="5" id="KW-1185">Reference proteome</keyword>
<name>A0A4S8QL28_9ACTN</name>
<dbReference type="GO" id="GO:0006313">
    <property type="term" value="P:DNA transposition"/>
    <property type="evidence" value="ECO:0007669"/>
    <property type="project" value="InterPro"/>
</dbReference>
<sequence>MFGFAGSGRVGAFWACLGGFDWGADEDGRRTVDHLGIESVGPQGVPCPLRYLPVSSNPCRRWGRSNSTSCPTCGSTCRGCPTRVGGRAGGTRSGPCWPCAAAVLAGRSSPAEIAEWVADAPAEVLAALRVRRHPLRTRTAPSRGCLTAVLRRIDTEALDRAVSAWLAARHSLTEDNPETGHGRSESRPIKTCGIDPALGQLLFPRAVTSLDAHQADPADLAVLIRGHWTIENRSHLVRDIAFREDACRTRTDSASRALTAFRNLTDRSGLPLSLGVSAANLHDSQALEPLGQGIPKIKSRRGPRRRKPAKLHADKAYDIPDCHRALRERRIGDRIARRSIESSARLSRHRWAVERTISWLGGYRRLTIRYERHGRLFAAFLALAAALTCYKKLAN</sequence>